<evidence type="ECO:0000313" key="1">
    <source>
        <dbReference type="EMBL" id="PIZ17881.1"/>
    </source>
</evidence>
<dbReference type="Pfam" id="PF05402">
    <property type="entry name" value="PqqD"/>
    <property type="match status" value="1"/>
</dbReference>
<name>A0A2M7SEI9_9BACT</name>
<dbReference type="Proteomes" id="UP000229307">
    <property type="component" value="Unassembled WGS sequence"/>
</dbReference>
<dbReference type="AlphaFoldDB" id="A0A2M7SEI9"/>
<accession>A0A2M7SEI9</accession>
<proteinExistence type="predicted"/>
<dbReference type="InterPro" id="IPR008792">
    <property type="entry name" value="PQQD"/>
</dbReference>
<dbReference type="EMBL" id="PFMR01000075">
    <property type="protein sequence ID" value="PIZ17881.1"/>
    <property type="molecule type" value="Genomic_DNA"/>
</dbReference>
<gene>
    <name evidence="1" type="ORF">COY52_02330</name>
</gene>
<evidence type="ECO:0008006" key="3">
    <source>
        <dbReference type="Google" id="ProtNLM"/>
    </source>
</evidence>
<dbReference type="Gene3D" id="1.10.10.1150">
    <property type="entry name" value="Coenzyme PQQ synthesis protein D (PqqD)"/>
    <property type="match status" value="1"/>
</dbReference>
<comment type="caution">
    <text evidence="1">The sequence shown here is derived from an EMBL/GenBank/DDBJ whole genome shotgun (WGS) entry which is preliminary data.</text>
</comment>
<reference evidence="2" key="1">
    <citation type="submission" date="2017-09" db="EMBL/GenBank/DDBJ databases">
        <title>Depth-based differentiation of microbial function through sediment-hosted aquifers and enrichment of novel symbionts in the deep terrestrial subsurface.</title>
        <authorList>
            <person name="Probst A.J."/>
            <person name="Ladd B."/>
            <person name="Jarett J.K."/>
            <person name="Geller-Mcgrath D.E."/>
            <person name="Sieber C.M.K."/>
            <person name="Emerson J.B."/>
            <person name="Anantharaman K."/>
            <person name="Thomas B.C."/>
            <person name="Malmstrom R."/>
            <person name="Stieglmeier M."/>
            <person name="Klingl A."/>
            <person name="Woyke T."/>
            <person name="Ryan C.M."/>
            <person name="Banfield J.F."/>
        </authorList>
    </citation>
    <scope>NUCLEOTIDE SEQUENCE [LARGE SCALE GENOMIC DNA]</scope>
</reference>
<evidence type="ECO:0000313" key="2">
    <source>
        <dbReference type="Proteomes" id="UP000229307"/>
    </source>
</evidence>
<dbReference type="InterPro" id="IPR041881">
    <property type="entry name" value="PqqD_sf"/>
</dbReference>
<protein>
    <recommendedName>
        <fullName evidence="3">PqqD family protein</fullName>
    </recommendedName>
</protein>
<sequence length="127" mass="14674">MKMLKQKEKAPKLTRRDILDSRPVRNADLKWERAENGEVRITLPLRKTWWAGILSKVFTAPKQRVLGLDEIGTKVWDACDGNRTVEQMIQLLSDDLKMNRREVETSLLHYLKTLGSRGLIGFAVDKK</sequence>
<organism evidence="1 2">
    <name type="scientific">Candidatus Desantisbacteria bacterium CG_4_10_14_0_8_um_filter_48_22</name>
    <dbReference type="NCBI Taxonomy" id="1974543"/>
    <lineage>
        <taxon>Bacteria</taxon>
        <taxon>Candidatus Desantisiibacteriota</taxon>
    </lineage>
</organism>